<comment type="caution">
    <text evidence="1">The sequence shown here is derived from an EMBL/GenBank/DDBJ whole genome shotgun (WGS) entry which is preliminary data.</text>
</comment>
<dbReference type="EMBL" id="QXFW01004312">
    <property type="protein sequence ID" value="KAE8966260.1"/>
    <property type="molecule type" value="Genomic_DNA"/>
</dbReference>
<name>A0A6A3HAM7_9STRA</name>
<reference evidence="1 2" key="1">
    <citation type="submission" date="2018-09" db="EMBL/GenBank/DDBJ databases">
        <title>Genomic investigation of the strawberry pathogen Phytophthora fragariae indicates pathogenicity is determined by transcriptional variation in three key races.</title>
        <authorList>
            <person name="Adams T.M."/>
            <person name="Armitage A.D."/>
            <person name="Sobczyk M.K."/>
            <person name="Bates H.J."/>
            <person name="Dunwell J.M."/>
            <person name="Nellist C.F."/>
            <person name="Harrison R.J."/>
        </authorList>
    </citation>
    <scope>NUCLEOTIDE SEQUENCE [LARGE SCALE GENOMIC DNA]</scope>
    <source>
        <strain evidence="1 2">SCRP245</strain>
    </source>
</reference>
<dbReference type="Proteomes" id="UP000460718">
    <property type="component" value="Unassembled WGS sequence"/>
</dbReference>
<protein>
    <submittedName>
        <fullName evidence="1">Uncharacterized protein</fullName>
    </submittedName>
</protein>
<sequence length="135" mass="14973">MVDVELVEVVELMVDVESVEVVEMVADVESVKVVELVVDVELVVQVVDVELVMQVADVDVELVEGVGLVVDEEVGLVVDMELAVDMQHPSVVVTKVIMERVGTVRICLLLKRTYSIPVLMKVEWMVQTIPPMCKN</sequence>
<gene>
    <name evidence="1" type="ORF">PF011_g28000</name>
</gene>
<organism evidence="1 2">
    <name type="scientific">Phytophthora fragariae</name>
    <dbReference type="NCBI Taxonomy" id="53985"/>
    <lineage>
        <taxon>Eukaryota</taxon>
        <taxon>Sar</taxon>
        <taxon>Stramenopiles</taxon>
        <taxon>Oomycota</taxon>
        <taxon>Peronosporomycetes</taxon>
        <taxon>Peronosporales</taxon>
        <taxon>Peronosporaceae</taxon>
        <taxon>Phytophthora</taxon>
    </lineage>
</organism>
<evidence type="ECO:0000313" key="2">
    <source>
        <dbReference type="Proteomes" id="UP000460718"/>
    </source>
</evidence>
<evidence type="ECO:0000313" key="1">
    <source>
        <dbReference type="EMBL" id="KAE8966260.1"/>
    </source>
</evidence>
<dbReference type="AlphaFoldDB" id="A0A6A3HAM7"/>
<accession>A0A6A3HAM7</accession>
<proteinExistence type="predicted"/>